<evidence type="ECO:0000256" key="1">
    <source>
        <dbReference type="PROSITE-ProRule" id="PRU00339"/>
    </source>
</evidence>
<dbReference type="SUPFAM" id="SSF52540">
    <property type="entry name" value="P-loop containing nucleoside triphosphate hydrolases"/>
    <property type="match status" value="1"/>
</dbReference>
<dbReference type="PROSITE" id="PS00622">
    <property type="entry name" value="HTH_LUXR_1"/>
    <property type="match status" value="1"/>
</dbReference>
<keyword evidence="1" id="KW-0802">TPR repeat</keyword>
<dbReference type="InterPro" id="IPR016032">
    <property type="entry name" value="Sig_transdc_resp-reg_C-effctor"/>
</dbReference>
<accession>A0ABU2BKS4</accession>
<dbReference type="SUPFAM" id="SSF46894">
    <property type="entry name" value="C-terminal effector domain of the bipartite response regulators"/>
    <property type="match status" value="1"/>
</dbReference>
<comment type="caution">
    <text evidence="3">The sequence shown here is derived from an EMBL/GenBank/DDBJ whole genome shotgun (WGS) entry which is preliminary data.</text>
</comment>
<proteinExistence type="predicted"/>
<dbReference type="InterPro" id="IPR019734">
    <property type="entry name" value="TPR_rpt"/>
</dbReference>
<evidence type="ECO:0000259" key="2">
    <source>
        <dbReference type="PROSITE" id="PS50043"/>
    </source>
</evidence>
<dbReference type="Proteomes" id="UP001183817">
    <property type="component" value="Unassembled WGS sequence"/>
</dbReference>
<dbReference type="CDD" id="cd06170">
    <property type="entry name" value="LuxR_C_like"/>
    <property type="match status" value="1"/>
</dbReference>
<dbReference type="PANTHER" id="PTHR47691">
    <property type="entry name" value="REGULATOR-RELATED"/>
    <property type="match status" value="1"/>
</dbReference>
<dbReference type="Gene3D" id="1.10.10.10">
    <property type="entry name" value="Winged helix-like DNA-binding domain superfamily/Winged helix DNA-binding domain"/>
    <property type="match status" value="1"/>
</dbReference>
<dbReference type="InterPro" id="IPR049945">
    <property type="entry name" value="AAA_22"/>
</dbReference>
<evidence type="ECO:0000313" key="3">
    <source>
        <dbReference type="EMBL" id="MDR7359243.1"/>
    </source>
</evidence>
<dbReference type="InterPro" id="IPR036388">
    <property type="entry name" value="WH-like_DNA-bd_sf"/>
</dbReference>
<dbReference type="Gene3D" id="3.40.50.300">
    <property type="entry name" value="P-loop containing nucleotide triphosphate hydrolases"/>
    <property type="match status" value="1"/>
</dbReference>
<dbReference type="InterPro" id="IPR000792">
    <property type="entry name" value="Tscrpt_reg_LuxR_C"/>
</dbReference>
<dbReference type="Gene3D" id="1.25.40.10">
    <property type="entry name" value="Tetratricopeptide repeat domain"/>
    <property type="match status" value="1"/>
</dbReference>
<dbReference type="RefSeq" id="WP_302264461.1">
    <property type="nucleotide sequence ID" value="NZ_BAAAWO010000001.1"/>
</dbReference>
<protein>
    <submittedName>
        <fullName evidence="3">ATPase/DNA-binding CsgD family transcriptional regulator</fullName>
    </submittedName>
</protein>
<dbReference type="PRINTS" id="PR00364">
    <property type="entry name" value="DISEASERSIST"/>
</dbReference>
<name>A0ABU2BKS4_9MICC</name>
<dbReference type="Pfam" id="PF00196">
    <property type="entry name" value="GerE"/>
    <property type="match status" value="1"/>
</dbReference>
<organism evidence="3 4">
    <name type="scientific">Paeniglutamicibacter sulfureus</name>
    <dbReference type="NCBI Taxonomy" id="43666"/>
    <lineage>
        <taxon>Bacteria</taxon>
        <taxon>Bacillati</taxon>
        <taxon>Actinomycetota</taxon>
        <taxon>Actinomycetes</taxon>
        <taxon>Micrococcales</taxon>
        <taxon>Micrococcaceae</taxon>
        <taxon>Paeniglutamicibacter</taxon>
    </lineage>
</organism>
<dbReference type="PROSITE" id="PS50043">
    <property type="entry name" value="HTH_LUXR_2"/>
    <property type="match status" value="1"/>
</dbReference>
<dbReference type="SUPFAM" id="SSF48452">
    <property type="entry name" value="TPR-like"/>
    <property type="match status" value="1"/>
</dbReference>
<dbReference type="SMART" id="SM00028">
    <property type="entry name" value="TPR"/>
    <property type="match status" value="2"/>
</dbReference>
<reference evidence="3 4" key="1">
    <citation type="submission" date="2023-07" db="EMBL/GenBank/DDBJ databases">
        <title>Sequencing the genomes of 1000 actinobacteria strains.</title>
        <authorList>
            <person name="Klenk H.-P."/>
        </authorList>
    </citation>
    <scope>NUCLEOTIDE SEQUENCE [LARGE SCALE GENOMIC DNA]</scope>
    <source>
        <strain evidence="3 4">DSM 20167</strain>
    </source>
</reference>
<dbReference type="PANTHER" id="PTHR47691:SF3">
    <property type="entry name" value="HTH-TYPE TRANSCRIPTIONAL REGULATOR RV0890C-RELATED"/>
    <property type="match status" value="1"/>
</dbReference>
<feature type="domain" description="HTH luxR-type" evidence="2">
    <location>
        <begin position="706"/>
        <end position="771"/>
    </location>
</feature>
<sequence>MTRQPIDSRFTTGRLSVTSFIGRRHEMAQVKALMSTSRLVTLTGAGGVGKSRMAGEITQQARRAYRDGVGVVELASLTKTASIAPVVAAALDVSDQSQRPALDRLADHLRDKEMLLVLDNCEHLLDEVSVLVNRILGQAPGVRILATSREPVGITGETLYAIPPMSTPAADEPVRVEQLESFEAVALFVARARNVVPGFALDADNASVVAQLCTQLDGMPLAIELATTRLRSLSATQLLERVDRRFQLLNRGDRAALPRQQTLRALVDWSYELCSESEQLFWRRLSVFPGSFDMEAAEAVCGFGELPAGDVLDLLDALVAKSILSVRRDGEVLRYHQLVTIREYGQELLSNPEEVKVLRTRHLRHYEERCDTMVRNWCGPHQSRFLQDARVDRANLTAAMEWALEAPGEHATAARMASLLRYQWVSGNFIPEGRALLDRVLAERPDANHLDYASAMWVAAWVSLIQGDHDTGAGYARQCLRMARELDDPSLEAHAEHWLALHRLFSGDLAGAIELYQKVSAAHSARGDTAARLTALFQLGMAQALDNRLEAALETCQQVIEIASSHGELWNRAYAYWIRGISYWRLGEFASATDAVTEALRIQRDTFQDGVCVALSLEALHWITVSTGNHVRAAELAHAVASVWSELGITVASFGPHMHEASESSNARMRRALGRRGASPASEAPRMSKTQAIDCALGVTAGPAKNGTMQNPLTKKEMQVAGFVAQGLTNRLIAQQLVISPRTVDGHVERILAKLGFSTRSQIAAWATALGQPPG</sequence>
<feature type="repeat" description="TPR" evidence="1">
    <location>
        <begin position="573"/>
        <end position="606"/>
    </location>
</feature>
<gene>
    <name evidence="3" type="ORF">J2S64_002934</name>
</gene>
<dbReference type="InterPro" id="IPR011990">
    <property type="entry name" value="TPR-like_helical_dom_sf"/>
</dbReference>
<dbReference type="PRINTS" id="PR00038">
    <property type="entry name" value="HTHLUXR"/>
</dbReference>
<dbReference type="InterPro" id="IPR027417">
    <property type="entry name" value="P-loop_NTPase"/>
</dbReference>
<dbReference type="PROSITE" id="PS50005">
    <property type="entry name" value="TPR"/>
    <property type="match status" value="1"/>
</dbReference>
<evidence type="ECO:0000313" key="4">
    <source>
        <dbReference type="Proteomes" id="UP001183817"/>
    </source>
</evidence>
<dbReference type="Pfam" id="PF13401">
    <property type="entry name" value="AAA_22"/>
    <property type="match status" value="1"/>
</dbReference>
<dbReference type="SMART" id="SM00421">
    <property type="entry name" value="HTH_LUXR"/>
    <property type="match status" value="1"/>
</dbReference>
<keyword evidence="4" id="KW-1185">Reference proteome</keyword>
<dbReference type="EMBL" id="JAVDYI010000001">
    <property type="protein sequence ID" value="MDR7359243.1"/>
    <property type="molecule type" value="Genomic_DNA"/>
</dbReference>